<proteinExistence type="predicted"/>
<dbReference type="CDD" id="cd03801">
    <property type="entry name" value="GT4_PimA-like"/>
    <property type="match status" value="1"/>
</dbReference>
<organism evidence="1 2">
    <name type="scientific">Pseudaquabacterium inlustre</name>
    <dbReference type="NCBI Taxonomy" id="2984192"/>
    <lineage>
        <taxon>Bacteria</taxon>
        <taxon>Pseudomonadati</taxon>
        <taxon>Pseudomonadota</taxon>
        <taxon>Betaproteobacteria</taxon>
        <taxon>Burkholderiales</taxon>
        <taxon>Sphaerotilaceae</taxon>
        <taxon>Pseudaquabacterium</taxon>
    </lineage>
</organism>
<dbReference type="SUPFAM" id="SSF53756">
    <property type="entry name" value="UDP-Glycosyltransferase/glycogen phosphorylase"/>
    <property type="match status" value="1"/>
</dbReference>
<dbReference type="InterPro" id="IPR017521">
    <property type="entry name" value="Sugar_tfrase_PEP-CTERM_Stp1"/>
</dbReference>
<dbReference type="PANTHER" id="PTHR12526:SF600">
    <property type="entry name" value="GLYCOSYL TRANSFERASE GROUP 1"/>
    <property type="match status" value="1"/>
</dbReference>
<dbReference type="NCBIfam" id="TIGR03087">
    <property type="entry name" value="stp1"/>
    <property type="match status" value="1"/>
</dbReference>
<keyword evidence="2" id="KW-1185">Reference proteome</keyword>
<comment type="caution">
    <text evidence="1">The sequence shown here is derived from an EMBL/GenBank/DDBJ whole genome shotgun (WGS) entry which is preliminary data.</text>
</comment>
<dbReference type="RefSeq" id="WP_341413072.1">
    <property type="nucleotide sequence ID" value="NZ_JBBUTH010000011.1"/>
</dbReference>
<dbReference type="Proteomes" id="UP001365405">
    <property type="component" value="Unassembled WGS sequence"/>
</dbReference>
<protein>
    <submittedName>
        <fullName evidence="1">TIGR03087 family PEP-CTERM/XrtA system glycosyltransferase</fullName>
    </submittedName>
</protein>
<gene>
    <name evidence="1" type="ORF">AACH10_23950</name>
</gene>
<sequence>MAKLLYLVHRMPYPPNKGDKVRSYHLLRHLVRQGHEVHLGTFVDDPDDARHLPALQDLCAGLCAVPLNPRWAKLRSLAGLLSGRALTLHYYDSPRLRAWVRDTALREAIDTVVVFSSAMAPYADLLPGRPRLLDLVDVDSAKWTEYAPQHAWPMSWIYRREGARLLAFERAAVQAASRSFLVTDKEVALFERLAPDCAGRVLAVGNGVDADSFSPQPGRPSPFQADELPLVFTGAMDYWPNVDAVTWFVREMLPALSASWPRLRFHIVGRAPAPAVRALAGPGVCVTGTVPDVQPYLQHAAAVIAPLRLARGVQNKVLEAMAMARPVVCAASCAEAIDARSGEHLLAANVAGDYVQQVNSLLSSPGRDRILGESARRFVLDHYSWAARLAPLDRYLGSAQSPGFGPEAMGT</sequence>
<reference evidence="1 2" key="1">
    <citation type="submission" date="2024-04" db="EMBL/GenBank/DDBJ databases">
        <title>Novel species of the genus Ideonella isolated from streams.</title>
        <authorList>
            <person name="Lu H."/>
        </authorList>
    </citation>
    <scope>NUCLEOTIDE SEQUENCE [LARGE SCALE GENOMIC DNA]</scope>
    <source>
        <strain evidence="1 2">DXS22W</strain>
    </source>
</reference>
<dbReference type="EMBL" id="JBBUTH010000011">
    <property type="protein sequence ID" value="MEK8053331.1"/>
    <property type="molecule type" value="Genomic_DNA"/>
</dbReference>
<dbReference type="PANTHER" id="PTHR12526">
    <property type="entry name" value="GLYCOSYLTRANSFERASE"/>
    <property type="match status" value="1"/>
</dbReference>
<dbReference type="Pfam" id="PF13692">
    <property type="entry name" value="Glyco_trans_1_4"/>
    <property type="match status" value="1"/>
</dbReference>
<evidence type="ECO:0000313" key="2">
    <source>
        <dbReference type="Proteomes" id="UP001365405"/>
    </source>
</evidence>
<evidence type="ECO:0000313" key="1">
    <source>
        <dbReference type="EMBL" id="MEK8053331.1"/>
    </source>
</evidence>
<name>A0ABU9CNG4_9BURK</name>
<accession>A0ABU9CNG4</accession>
<dbReference type="Gene3D" id="3.40.50.2000">
    <property type="entry name" value="Glycogen Phosphorylase B"/>
    <property type="match status" value="2"/>
</dbReference>